<evidence type="ECO:0000313" key="3">
    <source>
        <dbReference type="Proteomes" id="UP000243469"/>
    </source>
</evidence>
<feature type="chain" id="PRO_5013862376" description="Flagellar biosynthesis protein FlgP" evidence="1">
    <location>
        <begin position="26"/>
        <end position="163"/>
    </location>
</feature>
<dbReference type="EMBL" id="PDSH01000014">
    <property type="protein sequence ID" value="PIE24990.1"/>
    <property type="molecule type" value="Genomic_DNA"/>
</dbReference>
<dbReference type="PIRSF" id="PIRSF028687">
    <property type="entry name" value="UCP028687"/>
    <property type="match status" value="1"/>
</dbReference>
<evidence type="ECO:0008006" key="4">
    <source>
        <dbReference type="Google" id="ProtNLM"/>
    </source>
</evidence>
<dbReference type="Proteomes" id="UP000243469">
    <property type="component" value="Unassembled WGS sequence"/>
</dbReference>
<dbReference type="InterPro" id="IPR007293">
    <property type="entry name" value="FlgP"/>
</dbReference>
<dbReference type="PROSITE" id="PS51257">
    <property type="entry name" value="PROKAR_LIPOPROTEIN"/>
    <property type="match status" value="1"/>
</dbReference>
<organism evidence="2 3">
    <name type="scientific">Neptuniibacter caesariensis</name>
    <dbReference type="NCBI Taxonomy" id="207954"/>
    <lineage>
        <taxon>Bacteria</taxon>
        <taxon>Pseudomonadati</taxon>
        <taxon>Pseudomonadota</taxon>
        <taxon>Gammaproteobacteria</taxon>
        <taxon>Oceanospirillales</taxon>
        <taxon>Oceanospirillaceae</taxon>
        <taxon>Neptuniibacter</taxon>
    </lineage>
</organism>
<dbReference type="AlphaFoldDB" id="A0A2G6JP47"/>
<accession>A0A2G6JP47</accession>
<reference evidence="2 3" key="1">
    <citation type="submission" date="2017-10" db="EMBL/GenBank/DDBJ databases">
        <title>Novel microbial diversity and functional potential in the marine mammal oral microbiome.</title>
        <authorList>
            <person name="Dudek N.K."/>
            <person name="Sun C.L."/>
            <person name="Burstein D."/>
            <person name="Kantor R.S."/>
            <person name="Aliaga Goltsman D.S."/>
            <person name="Bik E.M."/>
            <person name="Thomas B.C."/>
            <person name="Banfield J.F."/>
            <person name="Relman D.A."/>
        </authorList>
    </citation>
    <scope>NUCLEOTIDE SEQUENCE [LARGE SCALE GENOMIC DNA]</scope>
    <source>
        <strain evidence="2">DOLJORAL78_47_21</strain>
    </source>
</reference>
<feature type="signal peptide" evidence="1">
    <location>
        <begin position="1"/>
        <end position="25"/>
    </location>
</feature>
<dbReference type="STRING" id="207954.MED92_07956"/>
<comment type="caution">
    <text evidence="2">The sequence shown here is derived from an EMBL/GenBank/DDBJ whole genome shotgun (WGS) entry which is preliminary data.</text>
</comment>
<sequence length="163" mass="18252">MKAIVNRCKKGWQLLLISLSFVVLQGCETAVETTKDMVSALPDINFPTKVEEPKEPNWVRATGYAPISLQPGKTRQHKILMAMRASKLRAYQELAGVVHGQYLFGTTTVQDMVLQSDQFKTAVSGIVRGARVVKTFPVQEDTYATTLEVDLNQVQRAWIVQEN</sequence>
<proteinExistence type="predicted"/>
<name>A0A2G6JP47_NEPCE</name>
<protein>
    <recommendedName>
        <fullName evidence="4">Flagellar biosynthesis protein FlgP</fullName>
    </recommendedName>
</protein>
<keyword evidence="1" id="KW-0732">Signal</keyword>
<evidence type="ECO:0000256" key="1">
    <source>
        <dbReference type="SAM" id="SignalP"/>
    </source>
</evidence>
<gene>
    <name evidence="2" type="ORF">CSA60_02365</name>
</gene>
<evidence type="ECO:0000313" key="2">
    <source>
        <dbReference type="EMBL" id="PIE24990.1"/>
    </source>
</evidence>